<dbReference type="OrthoDB" id="431378at2759"/>
<feature type="region of interest" description="Disordered" evidence="1">
    <location>
        <begin position="607"/>
        <end position="653"/>
    </location>
</feature>
<dbReference type="Pfam" id="PF23465">
    <property type="entry name" value="DUF7131"/>
    <property type="match status" value="1"/>
</dbReference>
<gene>
    <name evidence="3" type="ORF">F8M41_022906</name>
</gene>
<dbReference type="GO" id="GO:0046872">
    <property type="term" value="F:metal ion binding"/>
    <property type="evidence" value="ECO:0007669"/>
    <property type="project" value="InterPro"/>
</dbReference>
<feature type="region of interest" description="Disordered" evidence="1">
    <location>
        <begin position="495"/>
        <end position="528"/>
    </location>
</feature>
<accession>A0A8H4AED5</accession>
<dbReference type="InterPro" id="IPR004177">
    <property type="entry name" value="DDHD_dom"/>
</dbReference>
<protein>
    <submittedName>
        <fullName evidence="3">DDHD-domain-containing protein</fullName>
    </submittedName>
</protein>
<comment type="caution">
    <text evidence="3">The sequence shown here is derived from an EMBL/GenBank/DDBJ whole genome shotgun (WGS) entry which is preliminary data.</text>
</comment>
<evidence type="ECO:0000313" key="3">
    <source>
        <dbReference type="EMBL" id="KAF0484870.1"/>
    </source>
</evidence>
<dbReference type="Proteomes" id="UP000439903">
    <property type="component" value="Unassembled WGS sequence"/>
</dbReference>
<feature type="compositionally biased region" description="Low complexity" evidence="1">
    <location>
        <begin position="804"/>
        <end position="814"/>
    </location>
</feature>
<dbReference type="InterPro" id="IPR058055">
    <property type="entry name" value="PA-PLA1"/>
</dbReference>
<dbReference type="InterPro" id="IPR057826">
    <property type="entry name" value="WWE_C20G8.02"/>
</dbReference>
<name>A0A8H4AED5_GIGMA</name>
<feature type="region of interest" description="Disordered" evidence="1">
    <location>
        <begin position="215"/>
        <end position="247"/>
    </location>
</feature>
<feature type="compositionally biased region" description="Basic and acidic residues" evidence="1">
    <location>
        <begin position="215"/>
        <end position="243"/>
    </location>
</feature>
<dbReference type="EMBL" id="WTPW01000727">
    <property type="protein sequence ID" value="KAF0484870.1"/>
    <property type="molecule type" value="Genomic_DNA"/>
</dbReference>
<dbReference type="SMART" id="SM01127">
    <property type="entry name" value="DDHD"/>
    <property type="match status" value="1"/>
</dbReference>
<dbReference type="PROSITE" id="PS51043">
    <property type="entry name" value="DDHD"/>
    <property type="match status" value="1"/>
</dbReference>
<dbReference type="GO" id="GO:0004620">
    <property type="term" value="F:phospholipase activity"/>
    <property type="evidence" value="ECO:0007669"/>
    <property type="project" value="TreeGrafter"/>
</dbReference>
<evidence type="ECO:0000313" key="4">
    <source>
        <dbReference type="Proteomes" id="UP000439903"/>
    </source>
</evidence>
<evidence type="ECO:0000256" key="1">
    <source>
        <dbReference type="SAM" id="MobiDB-lite"/>
    </source>
</evidence>
<dbReference type="AlphaFoldDB" id="A0A8H4AED5"/>
<feature type="region of interest" description="Disordered" evidence="1">
    <location>
        <begin position="796"/>
        <end position="824"/>
    </location>
</feature>
<dbReference type="Pfam" id="PF23463">
    <property type="entry name" value="WWE_2"/>
    <property type="match status" value="1"/>
</dbReference>
<reference evidence="3 4" key="1">
    <citation type="journal article" date="2019" name="Environ. Microbiol.">
        <title>At the nexus of three kingdoms: the genome of the mycorrhizal fungus Gigaspora margarita provides insights into plant, endobacterial and fungal interactions.</title>
        <authorList>
            <person name="Venice F."/>
            <person name="Ghignone S."/>
            <person name="Salvioli di Fossalunga A."/>
            <person name="Amselem J."/>
            <person name="Novero M."/>
            <person name="Xianan X."/>
            <person name="Sedzielewska Toro K."/>
            <person name="Morin E."/>
            <person name="Lipzen A."/>
            <person name="Grigoriev I.V."/>
            <person name="Henrissat B."/>
            <person name="Martin F.M."/>
            <person name="Bonfante P."/>
        </authorList>
    </citation>
    <scope>NUCLEOTIDE SEQUENCE [LARGE SCALE GENOMIC DNA]</scope>
    <source>
        <strain evidence="3 4">BEG34</strain>
    </source>
</reference>
<feature type="compositionally biased region" description="Polar residues" evidence="1">
    <location>
        <begin position="502"/>
        <end position="520"/>
    </location>
</feature>
<sequence>MGLDNLDYPPLPVRWFHAVDVPSWDPLKTPKLSNNSKTSPTEEKCPMLWVPFSKRDSNALETAYKLGVPGKKVCCNEDYLFEVDLDNREISPIYWVDAIYQVVRATWFYQGDGSSFIPCDEYLSVQIEEGYIKHKVWITASNSNDETNGEKNWFLTDKYKGQYIVYTGPSVAWLIIDDLTGKFTKTIFSKFTKGEHLGGIRLIRGYPEVEKYVSNKKTTEPEIKKEKSNVKNGKENTDGKGSNDQEQEIEYVKSEEDDERVIDHLIFCIHGIGQKLSERDGSASFINEINKFRQTLKKIYATNPPPEATAKLEDRNLYPDYGLRHSKKGSQLGNGVQVIPIHWRQDIKFGIASEDEQIQRDLSLAISEEGQPTLDEVTIEGIPNLRMLISDALVDVLLYMTPKFRKMMLTTVTNEMNRVFNLFIDRNPNFLKIGGKVSLYGHSLGSLLAFDVLCHQPPIIGPFGEVFEENLPSLSLSEISNPLYRLQDSNIADSQERVDHSGNVTKSSVDLNSKHTSTSTLHHDVNDYDHHDRYHNNGYIDRQMYRRKPKQLNITLDFEVENLYAVGSPIGLFLLLKGLKIASREYYNAIRKVYNLKNWSDVSLDNESDDVQNGDEHLKDGEKLENEGNEGNDDKKDPNDENEQNKKMSRKDLSIGDKDAKDLMMLMQDSVTLIPLCYPACRSVYNIFHKADPIAFRIEPLVARHYSKTLKPALVPYHKGGLKAMQLGFQEFGSNISKTTSNILRSLSLSKPLDESANKRKNNKQAREKHFIERELLKRKQLQKLYSEAGSSISLMNCGDTGNSSRSSLVSVSSDGRTSTDTERRFSVDTSYISDEASERRYSVDSNFVYKESPRGLSVEAREKFYMSQVELSSSSPTTDEKKEQFYQVKTSSSPVVNEDGQLDYKINGEAKFKSLNKSGRIDYCLQQGILDVGYISAITDHLNYWTDGDASYFILRETYKNYDDDD</sequence>
<dbReference type="PANTHER" id="PTHR23509">
    <property type="entry name" value="PA-PL1 PHOSPHOLIPASE FAMILY"/>
    <property type="match status" value="1"/>
</dbReference>
<feature type="domain" description="DDHD" evidence="2">
    <location>
        <begin position="556"/>
        <end position="961"/>
    </location>
</feature>
<feature type="compositionally biased region" description="Basic and acidic residues" evidence="1">
    <location>
        <begin position="614"/>
        <end position="653"/>
    </location>
</feature>
<keyword evidence="4" id="KW-1185">Reference proteome</keyword>
<dbReference type="InterPro" id="IPR055555">
    <property type="entry name" value="PA-PLA1_DUF7131"/>
</dbReference>
<dbReference type="GO" id="GO:0005737">
    <property type="term" value="C:cytoplasm"/>
    <property type="evidence" value="ECO:0007669"/>
    <property type="project" value="TreeGrafter"/>
</dbReference>
<dbReference type="Pfam" id="PF02862">
    <property type="entry name" value="DDHD"/>
    <property type="match status" value="1"/>
</dbReference>
<evidence type="ECO:0000259" key="2">
    <source>
        <dbReference type="PROSITE" id="PS51043"/>
    </source>
</evidence>
<proteinExistence type="predicted"/>
<dbReference type="PANTHER" id="PTHR23509:SF10">
    <property type="entry name" value="LD21067P"/>
    <property type="match status" value="1"/>
</dbReference>
<organism evidence="3 4">
    <name type="scientific">Gigaspora margarita</name>
    <dbReference type="NCBI Taxonomy" id="4874"/>
    <lineage>
        <taxon>Eukaryota</taxon>
        <taxon>Fungi</taxon>
        <taxon>Fungi incertae sedis</taxon>
        <taxon>Mucoromycota</taxon>
        <taxon>Glomeromycotina</taxon>
        <taxon>Glomeromycetes</taxon>
        <taxon>Diversisporales</taxon>
        <taxon>Gigasporaceae</taxon>
        <taxon>Gigaspora</taxon>
    </lineage>
</organism>